<evidence type="ECO:0000256" key="1">
    <source>
        <dbReference type="SAM" id="MobiDB-lite"/>
    </source>
</evidence>
<comment type="caution">
    <text evidence="2">The sequence shown here is derived from an EMBL/GenBank/DDBJ whole genome shotgun (WGS) entry which is preliminary data.</text>
</comment>
<protein>
    <submittedName>
        <fullName evidence="2">Uncharacterized protein</fullName>
    </submittedName>
</protein>
<name>A0A9P7YH38_9HELO</name>
<feature type="region of interest" description="Disordered" evidence="1">
    <location>
        <begin position="239"/>
        <end position="261"/>
    </location>
</feature>
<evidence type="ECO:0000313" key="3">
    <source>
        <dbReference type="Proteomes" id="UP000824998"/>
    </source>
</evidence>
<keyword evidence="3" id="KW-1185">Reference proteome</keyword>
<accession>A0A9P7YH38</accession>
<gene>
    <name evidence="2" type="ORF">BJ875DRAFT_485556</name>
</gene>
<reference evidence="2" key="1">
    <citation type="journal article" date="2021" name="IMA Fungus">
        <title>Genomic characterization of three marine fungi, including Emericellopsis atlantica sp. nov. with signatures of a generalist lifestyle and marine biomass degradation.</title>
        <authorList>
            <person name="Hagestad O.C."/>
            <person name="Hou L."/>
            <person name="Andersen J.H."/>
            <person name="Hansen E.H."/>
            <person name="Altermark B."/>
            <person name="Li C."/>
            <person name="Kuhnert E."/>
            <person name="Cox R.J."/>
            <person name="Crous P.W."/>
            <person name="Spatafora J.W."/>
            <person name="Lail K."/>
            <person name="Amirebrahimi M."/>
            <person name="Lipzen A."/>
            <person name="Pangilinan J."/>
            <person name="Andreopoulos W."/>
            <person name="Hayes R.D."/>
            <person name="Ng V."/>
            <person name="Grigoriev I.V."/>
            <person name="Jackson S.A."/>
            <person name="Sutton T.D.S."/>
            <person name="Dobson A.D.W."/>
            <person name="Rama T."/>
        </authorList>
    </citation>
    <scope>NUCLEOTIDE SEQUENCE</scope>
    <source>
        <strain evidence="2">TRa018bII</strain>
    </source>
</reference>
<feature type="compositionally biased region" description="Acidic residues" evidence="1">
    <location>
        <begin position="244"/>
        <end position="261"/>
    </location>
</feature>
<feature type="region of interest" description="Disordered" evidence="1">
    <location>
        <begin position="52"/>
        <end position="88"/>
    </location>
</feature>
<dbReference type="Proteomes" id="UP000824998">
    <property type="component" value="Unassembled WGS sequence"/>
</dbReference>
<proteinExistence type="predicted"/>
<feature type="region of interest" description="Disordered" evidence="1">
    <location>
        <begin position="1"/>
        <end position="27"/>
    </location>
</feature>
<dbReference type="EMBL" id="MU251521">
    <property type="protein sequence ID" value="KAG9232970.1"/>
    <property type="molecule type" value="Genomic_DNA"/>
</dbReference>
<organism evidence="2 3">
    <name type="scientific">Amylocarpus encephaloides</name>
    <dbReference type="NCBI Taxonomy" id="45428"/>
    <lineage>
        <taxon>Eukaryota</taxon>
        <taxon>Fungi</taxon>
        <taxon>Dikarya</taxon>
        <taxon>Ascomycota</taxon>
        <taxon>Pezizomycotina</taxon>
        <taxon>Leotiomycetes</taxon>
        <taxon>Helotiales</taxon>
        <taxon>Helotiales incertae sedis</taxon>
        <taxon>Amylocarpus</taxon>
    </lineage>
</organism>
<evidence type="ECO:0000313" key="2">
    <source>
        <dbReference type="EMBL" id="KAG9232970.1"/>
    </source>
</evidence>
<sequence>MDKPTDEPNEQDEASSKPRASGAKRWMFSKNFEEVREEIHRKETWFAQLALKERNLKPRPKSLPNSPTPTPIEVHMDTNKPPPASDNTHERAKLLSQRMRWNLIKEEIKEKLRKQKSKTRRLKKRFRALRASYNDIPPYSKGKYRTYSRKLAKAAMILPLELEDKNEKIEHATSLTKYNDELVAHNKDLRDCFDNVHDNYIRLHDIYTDLTEGADELCRRMDYYRDRVIELEAKYLHDEGVTGELEEEEAEKEDDGIDNDE</sequence>
<dbReference type="AlphaFoldDB" id="A0A9P7YH38"/>